<organism evidence="2">
    <name type="scientific">marine sediment metagenome</name>
    <dbReference type="NCBI Taxonomy" id="412755"/>
    <lineage>
        <taxon>unclassified sequences</taxon>
        <taxon>metagenomes</taxon>
        <taxon>ecological metagenomes</taxon>
    </lineage>
</organism>
<reference evidence="2" key="1">
    <citation type="journal article" date="2015" name="Nature">
        <title>Complex archaea that bridge the gap between prokaryotes and eukaryotes.</title>
        <authorList>
            <person name="Spang A."/>
            <person name="Saw J.H."/>
            <person name="Jorgensen S.L."/>
            <person name="Zaremba-Niedzwiedzka K."/>
            <person name="Martijn J."/>
            <person name="Lind A.E."/>
            <person name="van Eijk R."/>
            <person name="Schleper C."/>
            <person name="Guy L."/>
            <person name="Ettema T.J."/>
        </authorList>
    </citation>
    <scope>NUCLEOTIDE SEQUENCE</scope>
</reference>
<dbReference type="PROSITE" id="PS00018">
    <property type="entry name" value="EF_HAND_1"/>
    <property type="match status" value="1"/>
</dbReference>
<dbReference type="InterPro" id="IPR011992">
    <property type="entry name" value="EF-hand-dom_pair"/>
</dbReference>
<evidence type="ECO:0000313" key="2">
    <source>
        <dbReference type="EMBL" id="KKN41409.1"/>
    </source>
</evidence>
<gene>
    <name evidence="2" type="ORF">LCGC14_0723490</name>
</gene>
<sequence length="71" mass="7545">MKTLNTTLAVIVLASSSAAYAAVDFSSFDADGDGVISMEEAKVNPQLVKIFDDLDTDGNGEISKEEFSKVQ</sequence>
<dbReference type="InterPro" id="IPR002048">
    <property type="entry name" value="EF_hand_dom"/>
</dbReference>
<dbReference type="GO" id="GO:0005509">
    <property type="term" value="F:calcium ion binding"/>
    <property type="evidence" value="ECO:0007669"/>
    <property type="project" value="InterPro"/>
</dbReference>
<proteinExistence type="predicted"/>
<dbReference type="Pfam" id="PF13202">
    <property type="entry name" value="EF-hand_5"/>
    <property type="match status" value="2"/>
</dbReference>
<name>A0A0F9QFV9_9ZZZZ</name>
<dbReference type="AlphaFoldDB" id="A0A0F9QFV9"/>
<dbReference type="EMBL" id="LAZR01001648">
    <property type="protein sequence ID" value="KKN41409.1"/>
    <property type="molecule type" value="Genomic_DNA"/>
</dbReference>
<dbReference type="SUPFAM" id="SSF47473">
    <property type="entry name" value="EF-hand"/>
    <property type="match status" value="1"/>
</dbReference>
<dbReference type="Gene3D" id="1.10.238.10">
    <property type="entry name" value="EF-hand"/>
    <property type="match status" value="1"/>
</dbReference>
<comment type="caution">
    <text evidence="2">The sequence shown here is derived from an EMBL/GenBank/DDBJ whole genome shotgun (WGS) entry which is preliminary data.</text>
</comment>
<feature type="domain" description="EF-hand" evidence="1">
    <location>
        <begin position="42"/>
        <end position="71"/>
    </location>
</feature>
<dbReference type="InterPro" id="IPR018247">
    <property type="entry name" value="EF_Hand_1_Ca_BS"/>
</dbReference>
<dbReference type="PROSITE" id="PS50222">
    <property type="entry name" value="EF_HAND_2"/>
    <property type="match status" value="1"/>
</dbReference>
<protein>
    <recommendedName>
        <fullName evidence="1">EF-hand domain-containing protein</fullName>
    </recommendedName>
</protein>
<evidence type="ECO:0000259" key="1">
    <source>
        <dbReference type="PROSITE" id="PS50222"/>
    </source>
</evidence>
<accession>A0A0F9QFV9</accession>